<evidence type="ECO:0000313" key="6">
    <source>
        <dbReference type="Proteomes" id="UP000494165"/>
    </source>
</evidence>
<dbReference type="Gene3D" id="3.80.10.10">
    <property type="entry name" value="Ribonuclease Inhibitor"/>
    <property type="match status" value="1"/>
</dbReference>
<dbReference type="SUPFAM" id="SSF52058">
    <property type="entry name" value="L domain-like"/>
    <property type="match status" value="1"/>
</dbReference>
<dbReference type="PANTHER" id="PTHR24364">
    <property type="entry name" value="LP06937P"/>
    <property type="match status" value="1"/>
</dbReference>
<keyword evidence="4" id="KW-0812">Transmembrane</keyword>
<accession>A0A8S1CVK9</accession>
<evidence type="ECO:0008006" key="7">
    <source>
        <dbReference type="Google" id="ProtNLM"/>
    </source>
</evidence>
<reference evidence="5 6" key="1">
    <citation type="submission" date="2020-04" db="EMBL/GenBank/DDBJ databases">
        <authorList>
            <person name="Alioto T."/>
            <person name="Alioto T."/>
            <person name="Gomez Garrido J."/>
        </authorList>
    </citation>
    <scope>NUCLEOTIDE SEQUENCE [LARGE SCALE GENOMIC DNA]</scope>
</reference>
<keyword evidence="2" id="KW-0732">Signal</keyword>
<evidence type="ECO:0000313" key="5">
    <source>
        <dbReference type="EMBL" id="CAB3369247.1"/>
    </source>
</evidence>
<dbReference type="EMBL" id="CADEPI010000044">
    <property type="protein sequence ID" value="CAB3369247.1"/>
    <property type="molecule type" value="Genomic_DNA"/>
</dbReference>
<keyword evidence="1" id="KW-0433">Leucine-rich repeat</keyword>
<dbReference type="InterPro" id="IPR001611">
    <property type="entry name" value="Leu-rich_rpt"/>
</dbReference>
<gene>
    <name evidence="5" type="ORF">CLODIP_2_CD05682</name>
</gene>
<name>A0A8S1CVK9_9INSE</name>
<sequence>MKKQERRASAWTEATRRLLARLADRRTLRRMTGCKVFLFLAPLMALANSAACPTAFQSKCWCGRTAYQGQSDKYVVNCTNQLFTDTHMLTTLPPETEVLIFTGNHIPELPWNIFGIEGEMDNLRVIDMSNNRIRSIRGKTYHRASKVERLILNFNDISLTEDNGDGVNNHPRLLTGFPNLRELHLTGAFAAPDGKALPFDQLSALRDILETANLTQLVKIHLEQNRISMMPPDMFCKLENLLDLHLGDNWMIDSSLPKVSCLTKLRFIDLGRNRLRALSPQVTKDLDRLPKRHQALIVELGGNPLSCDDFCVGAFAHWLSATNVTVRNRETLRCVDPKPVACSEKALGAGLPEGGHSAAALVLAVLLVGLIVTLGAALYMNRNSLTYKLSPLVDTASRKVRYTSIDKPEEMEMNV</sequence>
<dbReference type="Proteomes" id="UP000494165">
    <property type="component" value="Unassembled WGS sequence"/>
</dbReference>
<dbReference type="InterPro" id="IPR052286">
    <property type="entry name" value="Wnt_signaling_inhibitor"/>
</dbReference>
<dbReference type="GO" id="GO:0016020">
    <property type="term" value="C:membrane"/>
    <property type="evidence" value="ECO:0007669"/>
    <property type="project" value="TreeGrafter"/>
</dbReference>
<organism evidence="5 6">
    <name type="scientific">Cloeon dipterum</name>
    <dbReference type="NCBI Taxonomy" id="197152"/>
    <lineage>
        <taxon>Eukaryota</taxon>
        <taxon>Metazoa</taxon>
        <taxon>Ecdysozoa</taxon>
        <taxon>Arthropoda</taxon>
        <taxon>Hexapoda</taxon>
        <taxon>Insecta</taxon>
        <taxon>Pterygota</taxon>
        <taxon>Palaeoptera</taxon>
        <taxon>Ephemeroptera</taxon>
        <taxon>Pisciforma</taxon>
        <taxon>Baetidae</taxon>
        <taxon>Cloeon</taxon>
    </lineage>
</organism>
<feature type="transmembrane region" description="Helical" evidence="4">
    <location>
        <begin position="358"/>
        <end position="380"/>
    </location>
</feature>
<comment type="caution">
    <text evidence="5">The sequence shown here is derived from an EMBL/GenBank/DDBJ whole genome shotgun (WGS) entry which is preliminary data.</text>
</comment>
<dbReference type="OrthoDB" id="8861968at2759"/>
<keyword evidence="4" id="KW-1133">Transmembrane helix</keyword>
<evidence type="ECO:0000256" key="3">
    <source>
        <dbReference type="ARBA" id="ARBA00022737"/>
    </source>
</evidence>
<keyword evidence="3" id="KW-0677">Repeat</keyword>
<protein>
    <recommendedName>
        <fullName evidence="7">LRRCT domain-containing protein</fullName>
    </recommendedName>
</protein>
<dbReference type="InterPro" id="IPR032675">
    <property type="entry name" value="LRR_dom_sf"/>
</dbReference>
<evidence type="ECO:0000256" key="4">
    <source>
        <dbReference type="SAM" id="Phobius"/>
    </source>
</evidence>
<dbReference type="Pfam" id="PF13855">
    <property type="entry name" value="LRR_8"/>
    <property type="match status" value="1"/>
</dbReference>
<dbReference type="PROSITE" id="PS51450">
    <property type="entry name" value="LRR"/>
    <property type="match status" value="1"/>
</dbReference>
<keyword evidence="4" id="KW-0472">Membrane</keyword>
<dbReference type="PANTHER" id="PTHR24364:SF18">
    <property type="entry name" value="LP06937P"/>
    <property type="match status" value="1"/>
</dbReference>
<dbReference type="SMART" id="SM00369">
    <property type="entry name" value="LRR_TYP"/>
    <property type="match status" value="3"/>
</dbReference>
<dbReference type="AlphaFoldDB" id="A0A8S1CVK9"/>
<dbReference type="InterPro" id="IPR003591">
    <property type="entry name" value="Leu-rich_rpt_typical-subtyp"/>
</dbReference>
<keyword evidence="6" id="KW-1185">Reference proteome</keyword>
<evidence type="ECO:0000256" key="2">
    <source>
        <dbReference type="ARBA" id="ARBA00022729"/>
    </source>
</evidence>
<proteinExistence type="predicted"/>
<evidence type="ECO:0000256" key="1">
    <source>
        <dbReference type="ARBA" id="ARBA00022614"/>
    </source>
</evidence>